<evidence type="ECO:0000256" key="7">
    <source>
        <dbReference type="ARBA" id="ARBA00022970"/>
    </source>
</evidence>
<feature type="transmembrane region" description="Helical" evidence="10">
    <location>
        <begin position="20"/>
        <end position="43"/>
    </location>
</feature>
<evidence type="ECO:0000256" key="1">
    <source>
        <dbReference type="ARBA" id="ARBA00004429"/>
    </source>
</evidence>
<sequence length="227" mass="24771">MLDSLFSQSGFFTSLLKGAVTTLELSLLSLGIGLVLAIVLALLELSRWKFIRYPVSIIVNIIRALPELLVIVFVAFGVPYGLMLLMDDVPEISVFALGAGALSLIFASYASQTLRGALQAVPRSQWESCDALGVSKVNAFFSIIMPQMWRHALPGLGNQWLVLLKDTALVYTIGVSDLMSAGQTAANATGDFFTWLIIASLIYLSISLLSQQIQKGFQLFLTRHERA</sequence>
<dbReference type="PROSITE" id="PS50928">
    <property type="entry name" value="ABC_TM1"/>
    <property type="match status" value="1"/>
</dbReference>
<keyword evidence="3 10" id="KW-0813">Transport</keyword>
<evidence type="ECO:0000256" key="4">
    <source>
        <dbReference type="ARBA" id="ARBA00022475"/>
    </source>
</evidence>
<dbReference type="PANTHER" id="PTHR30133:SF2">
    <property type="entry name" value="ARGININE ABC TRANSPORTER PERMEASE PROTEIN ARTQ"/>
    <property type="match status" value="1"/>
</dbReference>
<evidence type="ECO:0000313" key="12">
    <source>
        <dbReference type="EMBL" id="GAA5100157.1"/>
    </source>
</evidence>
<dbReference type="PANTHER" id="PTHR30133">
    <property type="entry name" value="CATIONIC AMINO ACID TRANSPORTER, MEMBRANE COMPONENT"/>
    <property type="match status" value="1"/>
</dbReference>
<proteinExistence type="inferred from homology"/>
<dbReference type="InterPro" id="IPR010065">
    <property type="entry name" value="AA_ABC_transptr_permease_3TM"/>
</dbReference>
<evidence type="ECO:0000256" key="6">
    <source>
        <dbReference type="ARBA" id="ARBA00022692"/>
    </source>
</evidence>
<evidence type="ECO:0000256" key="9">
    <source>
        <dbReference type="ARBA" id="ARBA00023136"/>
    </source>
</evidence>
<evidence type="ECO:0000256" key="8">
    <source>
        <dbReference type="ARBA" id="ARBA00022989"/>
    </source>
</evidence>
<evidence type="ECO:0000256" key="10">
    <source>
        <dbReference type="RuleBase" id="RU363032"/>
    </source>
</evidence>
<keyword evidence="9 10" id="KW-0472">Membrane</keyword>
<accession>A0ABP9MQG4</accession>
<keyword evidence="4" id="KW-1003">Cell membrane</keyword>
<evidence type="ECO:0000259" key="11">
    <source>
        <dbReference type="PROSITE" id="PS50928"/>
    </source>
</evidence>
<dbReference type="RefSeq" id="WP_077925541.1">
    <property type="nucleotide sequence ID" value="NZ_BAABKE010000004.1"/>
</dbReference>
<keyword evidence="8 10" id="KW-1133">Transmembrane helix</keyword>
<dbReference type="CDD" id="cd06261">
    <property type="entry name" value="TM_PBP2"/>
    <property type="match status" value="1"/>
</dbReference>
<dbReference type="NCBIfam" id="TIGR01726">
    <property type="entry name" value="HEQRo_perm_3TM"/>
    <property type="match status" value="1"/>
</dbReference>
<dbReference type="Gene3D" id="1.10.3720.10">
    <property type="entry name" value="MetI-like"/>
    <property type="match status" value="1"/>
</dbReference>
<protein>
    <submittedName>
        <fullName evidence="12">Arginine ABC transporter permease ArtQ</fullName>
    </submittedName>
</protein>
<name>A0ABP9MQG4_9GAMM</name>
<evidence type="ECO:0000256" key="3">
    <source>
        <dbReference type="ARBA" id="ARBA00022448"/>
    </source>
</evidence>
<keyword evidence="13" id="KW-1185">Reference proteome</keyword>
<dbReference type="InterPro" id="IPR000515">
    <property type="entry name" value="MetI-like"/>
</dbReference>
<keyword evidence="6 10" id="KW-0812">Transmembrane</keyword>
<dbReference type="SUPFAM" id="SSF161098">
    <property type="entry name" value="MetI-like"/>
    <property type="match status" value="1"/>
</dbReference>
<gene>
    <name evidence="12" type="primary">artQ</name>
    <name evidence="12" type="ORF">GCM10023338_14570</name>
</gene>
<keyword evidence="5" id="KW-0997">Cell inner membrane</keyword>
<organism evidence="12 13">
    <name type="scientific">Wohlfahrtiimonas larvae</name>
    <dbReference type="NCBI Taxonomy" id="1157986"/>
    <lineage>
        <taxon>Bacteria</taxon>
        <taxon>Pseudomonadati</taxon>
        <taxon>Pseudomonadota</taxon>
        <taxon>Gammaproteobacteria</taxon>
        <taxon>Cardiobacteriales</taxon>
        <taxon>Ignatzschineriaceae</taxon>
        <taxon>Wohlfahrtiimonas</taxon>
    </lineage>
</organism>
<feature type="transmembrane region" description="Helical" evidence="10">
    <location>
        <begin position="92"/>
        <end position="110"/>
    </location>
</feature>
<dbReference type="EMBL" id="BAABKE010000004">
    <property type="protein sequence ID" value="GAA5100157.1"/>
    <property type="molecule type" value="Genomic_DNA"/>
</dbReference>
<comment type="similarity">
    <text evidence="2">Belongs to the binding-protein-dependent transport system permease family. HisMQ subfamily.</text>
</comment>
<evidence type="ECO:0000256" key="5">
    <source>
        <dbReference type="ARBA" id="ARBA00022519"/>
    </source>
</evidence>
<dbReference type="Proteomes" id="UP001500631">
    <property type="component" value="Unassembled WGS sequence"/>
</dbReference>
<comment type="caution">
    <text evidence="12">The sequence shown here is derived from an EMBL/GenBank/DDBJ whole genome shotgun (WGS) entry which is preliminary data.</text>
</comment>
<dbReference type="Pfam" id="PF00528">
    <property type="entry name" value="BPD_transp_1"/>
    <property type="match status" value="1"/>
</dbReference>
<comment type="subcellular location">
    <subcellularLocation>
        <location evidence="1">Cell inner membrane</location>
        <topology evidence="1">Multi-pass membrane protein</topology>
    </subcellularLocation>
    <subcellularLocation>
        <location evidence="10">Cell membrane</location>
        <topology evidence="10">Multi-pass membrane protein</topology>
    </subcellularLocation>
</comment>
<keyword evidence="7" id="KW-0029">Amino-acid transport</keyword>
<feature type="transmembrane region" description="Helical" evidence="10">
    <location>
        <begin position="192"/>
        <end position="210"/>
    </location>
</feature>
<feature type="transmembrane region" description="Helical" evidence="10">
    <location>
        <begin position="64"/>
        <end position="86"/>
    </location>
</feature>
<reference evidence="13" key="1">
    <citation type="journal article" date="2019" name="Int. J. Syst. Evol. Microbiol.">
        <title>The Global Catalogue of Microorganisms (GCM) 10K type strain sequencing project: providing services to taxonomists for standard genome sequencing and annotation.</title>
        <authorList>
            <consortium name="The Broad Institute Genomics Platform"/>
            <consortium name="The Broad Institute Genome Sequencing Center for Infectious Disease"/>
            <person name="Wu L."/>
            <person name="Ma J."/>
        </authorList>
    </citation>
    <scope>NUCLEOTIDE SEQUENCE [LARGE SCALE GENOMIC DNA]</scope>
    <source>
        <strain evidence="13">JCM 18424</strain>
    </source>
</reference>
<evidence type="ECO:0000256" key="2">
    <source>
        <dbReference type="ARBA" id="ARBA00010072"/>
    </source>
</evidence>
<dbReference type="InterPro" id="IPR051613">
    <property type="entry name" value="ABC_transp_permease_HisMQ"/>
</dbReference>
<feature type="domain" description="ABC transmembrane type-1" evidence="11">
    <location>
        <begin position="19"/>
        <end position="214"/>
    </location>
</feature>
<evidence type="ECO:0000313" key="13">
    <source>
        <dbReference type="Proteomes" id="UP001500631"/>
    </source>
</evidence>
<dbReference type="InterPro" id="IPR035906">
    <property type="entry name" value="MetI-like_sf"/>
</dbReference>